<dbReference type="KEGG" id="oml:112137908"/>
<evidence type="ECO:0000256" key="2">
    <source>
        <dbReference type="ARBA" id="ARBA00023134"/>
    </source>
</evidence>
<dbReference type="Ensembl" id="ENSOMET00000027687.1">
    <property type="protein sequence ID" value="ENSOMEP00000018626.1"/>
    <property type="gene ID" value="ENSOMEG00000020346.1"/>
</dbReference>
<dbReference type="PANTHER" id="PTHR46724:SF2">
    <property type="entry name" value="ADP-RIBOSYLATION FACTOR-LIKE PROTEIN 9"/>
    <property type="match status" value="1"/>
</dbReference>
<protein>
    <submittedName>
        <fullName evidence="7">ADP-ribosylation factor-like 9</fullName>
    </submittedName>
</protein>
<feature type="binding site" evidence="3">
    <location>
        <begin position="190"/>
        <end position="193"/>
    </location>
    <ligand>
        <name>GTP</name>
        <dbReference type="ChEBI" id="CHEBI:37565"/>
    </ligand>
</feature>
<keyword evidence="6" id="KW-0472">Membrane</keyword>
<feature type="binding site" evidence="3">
    <location>
        <begin position="89"/>
        <end position="96"/>
    </location>
    <ligand>
        <name>GTP</name>
        <dbReference type="ChEBI" id="CHEBI:37565"/>
    </ligand>
</feature>
<dbReference type="SUPFAM" id="SSF52540">
    <property type="entry name" value="P-loop containing nucleoside triphosphate hydrolases"/>
    <property type="match status" value="1"/>
</dbReference>
<feature type="region of interest" description="Disordered" evidence="5">
    <location>
        <begin position="31"/>
        <end position="75"/>
    </location>
</feature>
<dbReference type="GeneTree" id="ENSGT00940000159397"/>
<organism evidence="7 8">
    <name type="scientific">Oryzias melastigma</name>
    <name type="common">Marine medaka</name>
    <dbReference type="NCBI Taxonomy" id="30732"/>
    <lineage>
        <taxon>Eukaryota</taxon>
        <taxon>Metazoa</taxon>
        <taxon>Chordata</taxon>
        <taxon>Craniata</taxon>
        <taxon>Vertebrata</taxon>
        <taxon>Euteleostomi</taxon>
        <taxon>Actinopterygii</taxon>
        <taxon>Neopterygii</taxon>
        <taxon>Teleostei</taxon>
        <taxon>Neoteleostei</taxon>
        <taxon>Acanthomorphata</taxon>
        <taxon>Ovalentaria</taxon>
        <taxon>Atherinomorphae</taxon>
        <taxon>Beloniformes</taxon>
        <taxon>Adrianichthyidae</taxon>
        <taxon>Oryziinae</taxon>
        <taxon>Oryzias</taxon>
    </lineage>
</organism>
<dbReference type="PANTHER" id="PTHR46724">
    <property type="entry name" value="ADP-RIBOSYLATION FACTOR-LIKE PROTEIN 9-RELATED"/>
    <property type="match status" value="1"/>
</dbReference>
<evidence type="ECO:0000256" key="6">
    <source>
        <dbReference type="SAM" id="Phobius"/>
    </source>
</evidence>
<proteinExistence type="predicted"/>
<keyword evidence="2 3" id="KW-0342">GTP-binding</keyword>
<feature type="compositionally biased region" description="Basic and acidic residues" evidence="5">
    <location>
        <begin position="40"/>
        <end position="56"/>
    </location>
</feature>
<dbReference type="SMART" id="SM00178">
    <property type="entry name" value="SAR"/>
    <property type="match status" value="1"/>
</dbReference>
<dbReference type="GO" id="GO:0005525">
    <property type="term" value="F:GTP binding"/>
    <property type="evidence" value="ECO:0007669"/>
    <property type="project" value="UniProtKB-KW"/>
</dbReference>
<dbReference type="CTD" id="132946"/>
<evidence type="ECO:0000313" key="7">
    <source>
        <dbReference type="Ensembl" id="ENSOMEP00000018626.1"/>
    </source>
</evidence>
<dbReference type="GeneID" id="112137908"/>
<dbReference type="OrthoDB" id="25466at2759"/>
<dbReference type="Gene3D" id="3.40.50.300">
    <property type="entry name" value="P-loop containing nucleotide triphosphate hydrolases"/>
    <property type="match status" value="1"/>
</dbReference>
<keyword evidence="4" id="KW-0460">Magnesium</keyword>
<dbReference type="GO" id="GO:0003924">
    <property type="term" value="F:GTPase activity"/>
    <property type="evidence" value="ECO:0007669"/>
    <property type="project" value="InterPro"/>
</dbReference>
<evidence type="ECO:0000256" key="4">
    <source>
        <dbReference type="PIRSR" id="PIRSR606689-2"/>
    </source>
</evidence>
<dbReference type="InterPro" id="IPR027417">
    <property type="entry name" value="P-loop_NTPase"/>
</dbReference>
<name>A0A3B3CM29_ORYME</name>
<reference evidence="7" key="1">
    <citation type="submission" date="2025-08" db="UniProtKB">
        <authorList>
            <consortium name="Ensembl"/>
        </authorList>
    </citation>
    <scope>IDENTIFICATION</scope>
</reference>
<dbReference type="GO" id="GO:0046872">
    <property type="term" value="F:metal ion binding"/>
    <property type="evidence" value="ECO:0007669"/>
    <property type="project" value="UniProtKB-KW"/>
</dbReference>
<dbReference type="PRINTS" id="PR00328">
    <property type="entry name" value="SAR1GTPBP"/>
</dbReference>
<keyword evidence="4" id="KW-0479">Metal-binding</keyword>
<feature type="binding site" evidence="4">
    <location>
        <position position="114"/>
    </location>
    <ligand>
        <name>Mg(2+)</name>
        <dbReference type="ChEBI" id="CHEBI:18420"/>
    </ligand>
</feature>
<dbReference type="InterPro" id="IPR053254">
    <property type="entry name" value="Arf-like_GTPase"/>
</dbReference>
<accession>A0A3B3CM29</accession>
<dbReference type="AlphaFoldDB" id="A0A3B3CM29"/>
<sequence length="250" mass="27306">MIGVKEVGVFGASVVLAGGVAYLIWNHAPFFRQTNPPSPTEERVENNKEEEQEKGGQELVEEETVTAVKTENTSTSRSAVTGTQVLVLGLEGSGKTSLLHCFSGSSLDKDTEPTKGFNAVSISKDDLHIEFLEIGGNEDLRPYWQRYLSKALLLVFVVDSSNPQLFPLAKKHLDELLSRHSSLPLMVLANKQDLPGSCSITDLHEALCLSEVGDRSLFLIGTYVKKGDVELSSGVQDAREMILQVVCDSR</sequence>
<evidence type="ECO:0000256" key="3">
    <source>
        <dbReference type="PIRSR" id="PIRSR606689-1"/>
    </source>
</evidence>
<feature type="transmembrane region" description="Helical" evidence="6">
    <location>
        <begin position="7"/>
        <end position="25"/>
    </location>
</feature>
<keyword evidence="8" id="KW-1185">Reference proteome</keyword>
<dbReference type="OMA" id="FAHKQDL"/>
<feature type="binding site" evidence="3">
    <location>
        <position position="136"/>
    </location>
    <ligand>
        <name>GTP</name>
        <dbReference type="ChEBI" id="CHEBI:37565"/>
    </ligand>
</feature>
<evidence type="ECO:0000256" key="1">
    <source>
        <dbReference type="ARBA" id="ARBA00022741"/>
    </source>
</evidence>
<dbReference type="SMART" id="SM00177">
    <property type="entry name" value="ARF"/>
    <property type="match status" value="1"/>
</dbReference>
<evidence type="ECO:0000256" key="5">
    <source>
        <dbReference type="SAM" id="MobiDB-lite"/>
    </source>
</evidence>
<keyword evidence="6" id="KW-1133">Transmembrane helix</keyword>
<dbReference type="PaxDb" id="30732-ENSOMEP00000018626"/>
<dbReference type="RefSeq" id="XP_024116209.1">
    <property type="nucleotide sequence ID" value="XM_024260441.2"/>
</dbReference>
<feature type="binding site" evidence="4">
    <location>
        <position position="96"/>
    </location>
    <ligand>
        <name>Mg(2+)</name>
        <dbReference type="ChEBI" id="CHEBI:18420"/>
    </ligand>
</feature>
<dbReference type="InterPro" id="IPR006689">
    <property type="entry name" value="Small_GTPase_ARF/SAR"/>
</dbReference>
<dbReference type="STRING" id="30732.ENSOMEP00000018626"/>
<dbReference type="Proteomes" id="UP000261560">
    <property type="component" value="Unplaced"/>
</dbReference>
<dbReference type="PROSITE" id="PS51417">
    <property type="entry name" value="ARF"/>
    <property type="match status" value="1"/>
</dbReference>
<dbReference type="Pfam" id="PF00025">
    <property type="entry name" value="Arf"/>
    <property type="match status" value="1"/>
</dbReference>
<reference evidence="7" key="2">
    <citation type="submission" date="2025-09" db="UniProtKB">
        <authorList>
            <consortium name="Ensembl"/>
        </authorList>
    </citation>
    <scope>IDENTIFICATION</scope>
</reference>
<evidence type="ECO:0000313" key="8">
    <source>
        <dbReference type="Proteomes" id="UP000261560"/>
    </source>
</evidence>
<keyword evidence="6" id="KW-0812">Transmembrane</keyword>
<keyword evidence="1 3" id="KW-0547">Nucleotide-binding</keyword>